<evidence type="ECO:0000256" key="1">
    <source>
        <dbReference type="ARBA" id="ARBA00022741"/>
    </source>
</evidence>
<gene>
    <name evidence="6" type="ORF">EBH_0035560</name>
</gene>
<feature type="region of interest" description="Disordered" evidence="3">
    <location>
        <begin position="315"/>
        <end position="337"/>
    </location>
</feature>
<evidence type="ECO:0000259" key="5">
    <source>
        <dbReference type="Pfam" id="PF16575"/>
    </source>
</evidence>
<dbReference type="InterPro" id="IPR032324">
    <property type="entry name" value="Clp1_N"/>
</dbReference>
<protein>
    <submittedName>
        <fullName evidence="6">Uncharacterized protein</fullName>
    </submittedName>
</protein>
<dbReference type="Gene3D" id="2.60.120.1030">
    <property type="entry name" value="Clp1, DNA binding domain"/>
    <property type="match status" value="1"/>
</dbReference>
<keyword evidence="7" id="KW-1185">Reference proteome</keyword>
<feature type="domain" description="Clp1 P-loop" evidence="5">
    <location>
        <begin position="243"/>
        <end position="317"/>
    </location>
</feature>
<dbReference type="InterPro" id="IPR032319">
    <property type="entry name" value="CLP1_P"/>
</dbReference>
<dbReference type="OrthoDB" id="348528at2759"/>
<dbReference type="GO" id="GO:0006388">
    <property type="term" value="P:tRNA splicing, via endonucleolytic cleavage and ligation"/>
    <property type="evidence" value="ECO:0007669"/>
    <property type="project" value="TreeGrafter"/>
</dbReference>
<dbReference type="AlphaFoldDB" id="U6LKJ8"/>
<keyword evidence="1" id="KW-0547">Nucleotide-binding</keyword>
<dbReference type="Pfam" id="PF16575">
    <property type="entry name" value="CLP1_P"/>
    <property type="match status" value="1"/>
</dbReference>
<dbReference type="InterPro" id="IPR045116">
    <property type="entry name" value="Clp1/Grc3"/>
</dbReference>
<evidence type="ECO:0000313" key="6">
    <source>
        <dbReference type="EMBL" id="CDJ50696.1"/>
    </source>
</evidence>
<dbReference type="Proteomes" id="UP000030750">
    <property type="component" value="Unassembled WGS sequence"/>
</dbReference>
<keyword evidence="2" id="KW-0067">ATP-binding</keyword>
<evidence type="ECO:0000313" key="7">
    <source>
        <dbReference type="Proteomes" id="UP000030750"/>
    </source>
</evidence>
<evidence type="ECO:0000256" key="2">
    <source>
        <dbReference type="ARBA" id="ARBA00022840"/>
    </source>
</evidence>
<dbReference type="GO" id="GO:0005634">
    <property type="term" value="C:nucleus"/>
    <property type="evidence" value="ECO:0007669"/>
    <property type="project" value="TreeGrafter"/>
</dbReference>
<name>U6LKJ8_9EIME</name>
<dbReference type="PANTHER" id="PTHR12755">
    <property type="entry name" value="CLEAVAGE/POLYADENYLATION FACTOR IA SUBUNIT CLP1P"/>
    <property type="match status" value="1"/>
</dbReference>
<feature type="domain" description="Clp1 N-terminal" evidence="4">
    <location>
        <begin position="168"/>
        <end position="229"/>
    </location>
</feature>
<dbReference type="Gene3D" id="3.40.50.300">
    <property type="entry name" value="P-loop containing nucleotide triphosphate hydrolases"/>
    <property type="match status" value="2"/>
</dbReference>
<sequence>MQQQLWHAAAAAPAAAAAAAAPAAAAPAAPAAAAPEPPYIWAPPSSTAAPAAAATALMGAPLGAPMGSNPMRELRILLHDPQEQEETSETEEETKVVAVKLLSSNPSDRGGPRGLRSGGSAAAAAAAAAAGGSAAGLGSSGSASGAAAGAGGATAAGAAAGAAAAAAAGTAEIFGLELLPEVEVVLPAAARTAIFTWGGCSLQEYEASDRPMSFLLNFSSVLHARRQAAAAAQTIGPRVLVTGSNGSGKSSVCQILCNYAMRAGWTPLFVELDARGSCDKGPLQMPPGCIGSCVCRSLDAEAPENPLLYFIGSSSSNQPGDSSSSSSSSNGGLAAAAARLAPAPPDVELPEPDTAAAAAAAAEGAAAAGEGATATATAAAAAAATAAAAAGDSCSNPGEITAELFPWVCCCLSKALYAAFAQSLLQQQAAEDKDEHIHLNETHPPSLAASGMIANAPQQVSLQQLQQLIDLFGFDVVVVLDNPSLSHELAGVYGHLMPDTAEEAAAQQQMQQQQQQQQLLLLQQQQRQFLTPAAAAAAAAAATRVEVVSLPKLEGTVAPDAARVPRRRPCASAAASVAAPIFFRVFFEYSPSDFEIAPF</sequence>
<dbReference type="InterPro" id="IPR027417">
    <property type="entry name" value="P-loop_NTPase"/>
</dbReference>
<reference evidence="6" key="1">
    <citation type="submission" date="2013-10" db="EMBL/GenBank/DDBJ databases">
        <title>Genomic analysis of the causative agents of coccidiosis in chickens.</title>
        <authorList>
            <person name="Reid A.J."/>
            <person name="Blake D."/>
            <person name="Billington K."/>
            <person name="Browne H."/>
            <person name="Dunn M."/>
            <person name="Hung S."/>
            <person name="Kawahara F."/>
            <person name="Miranda-Saavedra D."/>
            <person name="Mourier T."/>
            <person name="Nagra H."/>
            <person name="Otto T.D."/>
            <person name="Rawlings N."/>
            <person name="Sanchez A."/>
            <person name="Sanders M."/>
            <person name="Subramaniam C."/>
            <person name="Tay Y."/>
            <person name="Dear P."/>
            <person name="Doerig C."/>
            <person name="Gruber A."/>
            <person name="Parkinson J."/>
            <person name="Shirley M."/>
            <person name="Wan K.L."/>
            <person name="Berriman M."/>
            <person name="Tomley F."/>
            <person name="Pain A."/>
        </authorList>
    </citation>
    <scope>NUCLEOTIDE SEQUENCE [LARGE SCALE GENOMIC DNA]</scope>
    <source>
        <strain evidence="6">Houghton</strain>
    </source>
</reference>
<dbReference type="Pfam" id="PF16573">
    <property type="entry name" value="CLP1_N"/>
    <property type="match status" value="1"/>
</dbReference>
<evidence type="ECO:0000259" key="4">
    <source>
        <dbReference type="Pfam" id="PF16573"/>
    </source>
</evidence>
<proteinExistence type="predicted"/>
<organism evidence="6 7">
    <name type="scientific">Eimeria brunetti</name>
    <dbReference type="NCBI Taxonomy" id="51314"/>
    <lineage>
        <taxon>Eukaryota</taxon>
        <taxon>Sar</taxon>
        <taxon>Alveolata</taxon>
        <taxon>Apicomplexa</taxon>
        <taxon>Conoidasida</taxon>
        <taxon>Coccidia</taxon>
        <taxon>Eucoccidiorida</taxon>
        <taxon>Eimeriorina</taxon>
        <taxon>Eimeriidae</taxon>
        <taxon>Eimeria</taxon>
    </lineage>
</organism>
<evidence type="ECO:0000256" key="3">
    <source>
        <dbReference type="SAM" id="MobiDB-lite"/>
    </source>
</evidence>
<dbReference type="GO" id="GO:0051731">
    <property type="term" value="F:polynucleotide 5'-hydroxyl-kinase activity"/>
    <property type="evidence" value="ECO:0007669"/>
    <property type="project" value="InterPro"/>
</dbReference>
<reference evidence="6" key="2">
    <citation type="submission" date="2013-10" db="EMBL/GenBank/DDBJ databases">
        <authorList>
            <person name="Aslett M."/>
        </authorList>
    </citation>
    <scope>NUCLEOTIDE SEQUENCE [LARGE SCALE GENOMIC DNA]</scope>
    <source>
        <strain evidence="6">Houghton</strain>
    </source>
</reference>
<dbReference type="PANTHER" id="PTHR12755:SF6">
    <property type="entry name" value="POLYRIBONUCLEOTIDE 5'-HYDROXYL-KINASE CLP1"/>
    <property type="match status" value="1"/>
</dbReference>
<dbReference type="GO" id="GO:0005524">
    <property type="term" value="F:ATP binding"/>
    <property type="evidence" value="ECO:0007669"/>
    <property type="project" value="UniProtKB-KW"/>
</dbReference>
<dbReference type="EMBL" id="HG712363">
    <property type="protein sequence ID" value="CDJ50696.1"/>
    <property type="molecule type" value="Genomic_DNA"/>
</dbReference>
<dbReference type="VEuPathDB" id="ToxoDB:EBH_0035560"/>
<accession>U6LKJ8</accession>
<dbReference type="SUPFAM" id="SSF52540">
    <property type="entry name" value="P-loop containing nucleoside triphosphate hydrolases"/>
    <property type="match status" value="1"/>
</dbReference>
<dbReference type="InterPro" id="IPR038239">
    <property type="entry name" value="Clp1_N_sf"/>
</dbReference>